<protein>
    <submittedName>
        <fullName evidence="1">Uncharacterized protein</fullName>
    </submittedName>
</protein>
<dbReference type="STRING" id="69895.SAMN05192551_103189"/>
<keyword evidence="2" id="KW-1185">Reference proteome</keyword>
<dbReference type="RefSeq" id="WP_093371205.1">
    <property type="nucleotide sequence ID" value="NZ_FOQA01000003.1"/>
</dbReference>
<dbReference type="AlphaFoldDB" id="A0A1I3D7Y1"/>
<evidence type="ECO:0000313" key="1">
    <source>
        <dbReference type="EMBL" id="SFH82840.1"/>
    </source>
</evidence>
<sequence>MNSGEQIGIELLYDHIVQRVGQQLNALDHDIPAATEFIPFYDLRHGNLASFQIRSQFHKQFLEESAVSCFSQKDKEKLLQRRSIRRCC</sequence>
<dbReference type="EMBL" id="FOQA01000003">
    <property type="protein sequence ID" value="SFH82840.1"/>
    <property type="molecule type" value="Genomic_DNA"/>
</dbReference>
<organism evidence="1 2">
    <name type="scientific">Tindallia magadiensis</name>
    <dbReference type="NCBI Taxonomy" id="69895"/>
    <lineage>
        <taxon>Bacteria</taxon>
        <taxon>Bacillati</taxon>
        <taxon>Bacillota</taxon>
        <taxon>Clostridia</taxon>
        <taxon>Peptostreptococcales</taxon>
        <taxon>Tindalliaceae</taxon>
        <taxon>Tindallia</taxon>
    </lineage>
</organism>
<accession>A0A1I3D7Y1</accession>
<evidence type="ECO:0000313" key="2">
    <source>
        <dbReference type="Proteomes" id="UP000199287"/>
    </source>
</evidence>
<gene>
    <name evidence="1" type="ORF">SAMN05192551_103189</name>
</gene>
<reference evidence="2" key="1">
    <citation type="submission" date="2016-10" db="EMBL/GenBank/DDBJ databases">
        <authorList>
            <person name="Varghese N."/>
            <person name="Submissions S."/>
        </authorList>
    </citation>
    <scope>NUCLEOTIDE SEQUENCE [LARGE SCALE GENOMIC DNA]</scope>
    <source>
        <strain evidence="2">Z-7934</strain>
    </source>
</reference>
<name>A0A1I3D7Y1_9FIRM</name>
<proteinExistence type="predicted"/>
<dbReference type="Proteomes" id="UP000199287">
    <property type="component" value="Unassembled WGS sequence"/>
</dbReference>